<proteinExistence type="predicted"/>
<comment type="caution">
    <text evidence="1">The sequence shown here is derived from an EMBL/GenBank/DDBJ whole genome shotgun (WGS) entry which is preliminary data.</text>
</comment>
<accession>A0ABU4GWT8</accession>
<gene>
    <name evidence="1" type="ORF">R8Z58_01890</name>
</gene>
<dbReference type="Proteomes" id="UP001283109">
    <property type="component" value="Unassembled WGS sequence"/>
</dbReference>
<dbReference type="InterPro" id="IPR021202">
    <property type="entry name" value="Rv3654c-like"/>
</dbReference>
<protein>
    <submittedName>
        <fullName evidence="1">Helicase</fullName>
    </submittedName>
</protein>
<keyword evidence="1" id="KW-0378">Hydrolase</keyword>
<dbReference type="GO" id="GO:0004386">
    <property type="term" value="F:helicase activity"/>
    <property type="evidence" value="ECO:0007669"/>
    <property type="project" value="UniProtKB-KW"/>
</dbReference>
<keyword evidence="1" id="KW-0067">ATP-binding</keyword>
<evidence type="ECO:0000313" key="1">
    <source>
        <dbReference type="EMBL" id="MDW4571524.1"/>
    </source>
</evidence>
<organism evidence="1 2">
    <name type="scientific">Microbacterium arthrosphaerae</name>
    <dbReference type="NCBI Taxonomy" id="792652"/>
    <lineage>
        <taxon>Bacteria</taxon>
        <taxon>Bacillati</taxon>
        <taxon>Actinomycetota</taxon>
        <taxon>Actinomycetes</taxon>
        <taxon>Micrococcales</taxon>
        <taxon>Microbacteriaceae</taxon>
        <taxon>Microbacterium</taxon>
    </lineage>
</organism>
<name>A0ABU4GWT8_9MICO</name>
<dbReference type="EMBL" id="JAWQEV010000001">
    <property type="protein sequence ID" value="MDW4571524.1"/>
    <property type="molecule type" value="Genomic_DNA"/>
</dbReference>
<sequence>MPGSTAAIGVVAATAILATSLAALGGAAVVGQRLAAAADAGALAAADTASGAITGVPCERAAEVAAEFGAGLESCQLDELIATVTVTMPFAGLTARASARAGPPP</sequence>
<keyword evidence="1" id="KW-0347">Helicase</keyword>
<reference evidence="1 2" key="1">
    <citation type="submission" date="2023-11" db="EMBL/GenBank/DDBJ databases">
        <title>Draft genome sequence of Microbacterium arthrosphaerae JCM 30492.</title>
        <authorList>
            <person name="Zhang G."/>
            <person name="Ding Y."/>
        </authorList>
    </citation>
    <scope>NUCLEOTIDE SEQUENCE [LARGE SCALE GENOMIC DNA]</scope>
    <source>
        <strain evidence="1 2">JCM 30492</strain>
    </source>
</reference>
<evidence type="ECO:0000313" key="2">
    <source>
        <dbReference type="Proteomes" id="UP001283109"/>
    </source>
</evidence>
<dbReference type="RefSeq" id="WP_318352059.1">
    <property type="nucleotide sequence ID" value="NZ_JAWQEV010000001.1"/>
</dbReference>
<dbReference type="NCBIfam" id="TIGR03816">
    <property type="entry name" value="tadE_like_DECH"/>
    <property type="match status" value="1"/>
</dbReference>
<keyword evidence="2" id="KW-1185">Reference proteome</keyword>
<keyword evidence="1" id="KW-0547">Nucleotide-binding</keyword>